<keyword evidence="2" id="KW-1185">Reference proteome</keyword>
<sequence length="138" mass="15275">MGNISRLRGATCVIQHDAFRAEAVLARKAANWNSRAEFIAAHLQEQLCELVGLRHALRFVPLAYTNGVAHALCPVCFLHGRGQQRIDAYLPEDGDLDGQEWFRCSCCTETFGIAQVESVSAPVTSPEVEFTARKTRKS</sequence>
<dbReference type="AlphaFoldDB" id="A0A917YGG0"/>
<dbReference type="RefSeq" id="WP_146285744.1">
    <property type="nucleotide sequence ID" value="NZ_BMLP01000001.1"/>
</dbReference>
<evidence type="ECO:0000313" key="1">
    <source>
        <dbReference type="EMBL" id="GGO25256.1"/>
    </source>
</evidence>
<proteinExistence type="predicted"/>
<evidence type="ECO:0000313" key="2">
    <source>
        <dbReference type="Proteomes" id="UP000598196"/>
    </source>
</evidence>
<organism evidence="1 2">
    <name type="scientific">Gemmobacter aquaticus</name>
    <dbReference type="NCBI Taxonomy" id="490185"/>
    <lineage>
        <taxon>Bacteria</taxon>
        <taxon>Pseudomonadati</taxon>
        <taxon>Pseudomonadota</taxon>
        <taxon>Alphaproteobacteria</taxon>
        <taxon>Rhodobacterales</taxon>
        <taxon>Paracoccaceae</taxon>
        <taxon>Gemmobacter</taxon>
    </lineage>
</organism>
<protein>
    <submittedName>
        <fullName evidence="1">Uncharacterized protein</fullName>
    </submittedName>
</protein>
<reference evidence="1 2" key="1">
    <citation type="journal article" date="2014" name="Int. J. Syst. Evol. Microbiol.">
        <title>Complete genome sequence of Corynebacterium casei LMG S-19264T (=DSM 44701T), isolated from a smear-ripened cheese.</title>
        <authorList>
            <consortium name="US DOE Joint Genome Institute (JGI-PGF)"/>
            <person name="Walter F."/>
            <person name="Albersmeier A."/>
            <person name="Kalinowski J."/>
            <person name="Ruckert C."/>
        </authorList>
    </citation>
    <scope>NUCLEOTIDE SEQUENCE [LARGE SCALE GENOMIC DNA]</scope>
    <source>
        <strain evidence="1 2">CGMCC 1.7029</strain>
    </source>
</reference>
<comment type="caution">
    <text evidence="1">The sequence shown here is derived from an EMBL/GenBank/DDBJ whole genome shotgun (WGS) entry which is preliminary data.</text>
</comment>
<gene>
    <name evidence="1" type="ORF">GCM10010991_04710</name>
</gene>
<name>A0A917YGG0_9RHOB</name>
<dbReference type="EMBL" id="BMLP01000001">
    <property type="protein sequence ID" value="GGO25256.1"/>
    <property type="molecule type" value="Genomic_DNA"/>
</dbReference>
<accession>A0A917YGG0</accession>
<dbReference type="Proteomes" id="UP000598196">
    <property type="component" value="Unassembled WGS sequence"/>
</dbReference>